<dbReference type="InterPro" id="IPR001626">
    <property type="entry name" value="ABC_TroCD"/>
</dbReference>
<dbReference type="GO" id="GO:0055085">
    <property type="term" value="P:transmembrane transport"/>
    <property type="evidence" value="ECO:0007669"/>
    <property type="project" value="InterPro"/>
</dbReference>
<name>A0A6P1M2L1_9BACT</name>
<dbReference type="PANTHER" id="PTHR30477">
    <property type="entry name" value="ABC-TRANSPORTER METAL-BINDING PROTEIN"/>
    <property type="match status" value="1"/>
</dbReference>
<evidence type="ECO:0000256" key="6">
    <source>
        <dbReference type="RuleBase" id="RU003943"/>
    </source>
</evidence>
<dbReference type="AlphaFoldDB" id="A0A6P1M2L1"/>
<evidence type="ECO:0000256" key="7">
    <source>
        <dbReference type="SAM" id="Phobius"/>
    </source>
</evidence>
<dbReference type="GO" id="GO:0010043">
    <property type="term" value="P:response to zinc ion"/>
    <property type="evidence" value="ECO:0007669"/>
    <property type="project" value="TreeGrafter"/>
</dbReference>
<feature type="transmembrane region" description="Helical" evidence="7">
    <location>
        <begin position="180"/>
        <end position="196"/>
    </location>
</feature>
<feature type="transmembrane region" description="Helical" evidence="7">
    <location>
        <begin position="202"/>
        <end position="221"/>
    </location>
</feature>
<comment type="subcellular location">
    <subcellularLocation>
        <location evidence="6">Cell membrane</location>
        <topology evidence="6">Multi-pass membrane protein</topology>
    </subcellularLocation>
    <subcellularLocation>
        <location evidence="1">Membrane</location>
        <topology evidence="1">Multi-pass membrane protein</topology>
    </subcellularLocation>
</comment>
<keyword evidence="5 7" id="KW-0472">Membrane</keyword>
<feature type="transmembrane region" description="Helical" evidence="7">
    <location>
        <begin position="142"/>
        <end position="160"/>
    </location>
</feature>
<dbReference type="GO" id="GO:0043190">
    <property type="term" value="C:ATP-binding cassette (ABC) transporter complex"/>
    <property type="evidence" value="ECO:0007669"/>
    <property type="project" value="InterPro"/>
</dbReference>
<evidence type="ECO:0000256" key="5">
    <source>
        <dbReference type="ARBA" id="ARBA00023136"/>
    </source>
</evidence>
<evidence type="ECO:0000313" key="8">
    <source>
        <dbReference type="EMBL" id="QHI68342.1"/>
    </source>
</evidence>
<feature type="transmembrane region" description="Helical" evidence="7">
    <location>
        <begin position="14"/>
        <end position="38"/>
    </location>
</feature>
<feature type="transmembrane region" description="Helical" evidence="7">
    <location>
        <begin position="73"/>
        <end position="94"/>
    </location>
</feature>
<evidence type="ECO:0000313" key="9">
    <source>
        <dbReference type="Proteomes" id="UP000464954"/>
    </source>
</evidence>
<reference evidence="8 9" key="1">
    <citation type="submission" date="2020-01" db="EMBL/GenBank/DDBJ databases">
        <title>Ponticoccus aerotolerans gen. nov., sp. nov., an anaerobic bacterium and proposal of Ponticoccusceae fam. nov., Ponticoccusles ord. nov. and Ponticoccuse classis nov. in the phylum Kiritimatiellaeota.</title>
        <authorList>
            <person name="Zhou L.Y."/>
            <person name="Du Z.J."/>
        </authorList>
    </citation>
    <scope>NUCLEOTIDE SEQUENCE [LARGE SCALE GENOMIC DNA]</scope>
    <source>
        <strain evidence="8 9">S-5007</strain>
    </source>
</reference>
<keyword evidence="6" id="KW-0813">Transport</keyword>
<keyword evidence="9" id="KW-1185">Reference proteome</keyword>
<feature type="transmembrane region" description="Helical" evidence="7">
    <location>
        <begin position="228"/>
        <end position="250"/>
    </location>
</feature>
<dbReference type="Proteomes" id="UP000464954">
    <property type="component" value="Chromosome"/>
</dbReference>
<dbReference type="EMBL" id="CP047593">
    <property type="protein sequence ID" value="QHI68342.1"/>
    <property type="molecule type" value="Genomic_DNA"/>
</dbReference>
<evidence type="ECO:0000256" key="1">
    <source>
        <dbReference type="ARBA" id="ARBA00004141"/>
    </source>
</evidence>
<feature type="transmembrane region" description="Helical" evidence="7">
    <location>
        <begin position="101"/>
        <end position="122"/>
    </location>
</feature>
<keyword evidence="4 7" id="KW-1133">Transmembrane helix</keyword>
<dbReference type="Pfam" id="PF00950">
    <property type="entry name" value="ABC-3"/>
    <property type="match status" value="1"/>
</dbReference>
<dbReference type="SUPFAM" id="SSF81345">
    <property type="entry name" value="ABC transporter involved in vitamin B12 uptake, BtuC"/>
    <property type="match status" value="1"/>
</dbReference>
<evidence type="ECO:0000256" key="4">
    <source>
        <dbReference type="ARBA" id="ARBA00022989"/>
    </source>
</evidence>
<dbReference type="RefSeq" id="WP_160626569.1">
    <property type="nucleotide sequence ID" value="NZ_CP047593.1"/>
</dbReference>
<feature type="transmembrane region" description="Helical" evidence="7">
    <location>
        <begin position="50"/>
        <end position="67"/>
    </location>
</feature>
<dbReference type="PANTHER" id="PTHR30477:SF18">
    <property type="entry name" value="METAL TRANSPORT SYSTEM MEMBRANE PROTEIN CT_417-RELATED"/>
    <property type="match status" value="1"/>
</dbReference>
<dbReference type="Gene3D" id="1.10.3470.10">
    <property type="entry name" value="ABC transporter involved in vitamin B12 uptake, BtuC"/>
    <property type="match status" value="1"/>
</dbReference>
<evidence type="ECO:0000256" key="3">
    <source>
        <dbReference type="ARBA" id="ARBA00022692"/>
    </source>
</evidence>
<protein>
    <submittedName>
        <fullName evidence="8">Metal ABC transporter permease</fullName>
    </submittedName>
</protein>
<gene>
    <name evidence="8" type="ORF">GT409_02345</name>
</gene>
<keyword evidence="3 6" id="KW-0812">Transmembrane</keyword>
<sequence>MTELIHQLFVPSGILFYPLLIGLLGSISFGIIGSYTVVRHVSYAAHGISHAVLLGIGGTLFLNHFFGWSFSPVAGAVLVALAAAWIIGSSTLYASHRADSVISAVMVMGMSGGLLFLAKTPGYFEPMSVLFGDILLVSRSDAGLVGVFNLLVILTGVVFYRRLQMICFDEEFARLRGIRVEFWFVLLLSMVAITIVTMMQVIGIVLVIALLTLPVMTALRFMNRLWHVMLLSSAICAVCVLAGLALSYQLDLPSGPVIVLLAGAGYLVSLCCTACSKGMPAGRHH</sequence>
<dbReference type="CDD" id="cd06550">
    <property type="entry name" value="TM_ABC_iron-siderophores_like"/>
    <property type="match status" value="1"/>
</dbReference>
<feature type="transmembrane region" description="Helical" evidence="7">
    <location>
        <begin position="256"/>
        <end position="275"/>
    </location>
</feature>
<dbReference type="KEGG" id="taer:GT409_02345"/>
<comment type="similarity">
    <text evidence="2 6">Belongs to the ABC-3 integral membrane protein family.</text>
</comment>
<evidence type="ECO:0000256" key="2">
    <source>
        <dbReference type="ARBA" id="ARBA00008034"/>
    </source>
</evidence>
<proteinExistence type="inferred from homology"/>
<dbReference type="InterPro" id="IPR037294">
    <property type="entry name" value="ABC_BtuC-like"/>
</dbReference>
<organism evidence="8 9">
    <name type="scientific">Tichowtungia aerotolerans</name>
    <dbReference type="NCBI Taxonomy" id="2697043"/>
    <lineage>
        <taxon>Bacteria</taxon>
        <taxon>Pseudomonadati</taxon>
        <taxon>Kiritimatiellota</taxon>
        <taxon>Tichowtungiia</taxon>
        <taxon>Tichowtungiales</taxon>
        <taxon>Tichowtungiaceae</taxon>
        <taxon>Tichowtungia</taxon>
    </lineage>
</organism>
<accession>A0A6P1M2L1</accession>